<dbReference type="AlphaFoldDB" id="A0A978UWV5"/>
<accession>A0A978UWV5</accession>
<name>A0A978UWV5_ZIZJJ</name>
<evidence type="ECO:0000256" key="1">
    <source>
        <dbReference type="SAM" id="Coils"/>
    </source>
</evidence>
<protein>
    <recommendedName>
        <fullName evidence="4">Protein DEFECTIVE IN MERISTEM SILENCING 3</fullName>
    </recommendedName>
</protein>
<keyword evidence="1" id="KW-0175">Coiled coil</keyword>
<gene>
    <name evidence="2" type="ORF">FEM48_Zijuj08G0039700</name>
</gene>
<comment type="caution">
    <text evidence="2">The sequence shown here is derived from an EMBL/GenBank/DDBJ whole genome shotgun (WGS) entry which is preliminary data.</text>
</comment>
<evidence type="ECO:0000313" key="2">
    <source>
        <dbReference type="EMBL" id="KAH7519471.1"/>
    </source>
</evidence>
<feature type="coiled-coil region" evidence="1">
    <location>
        <begin position="28"/>
        <end position="62"/>
    </location>
</feature>
<dbReference type="PANTHER" id="PTHR33566">
    <property type="entry name" value="EN/SPM-LIKE TRANSPOSON-RELATED"/>
    <property type="match status" value="1"/>
</dbReference>
<dbReference type="Proteomes" id="UP000813462">
    <property type="component" value="Unassembled WGS sequence"/>
</dbReference>
<evidence type="ECO:0008006" key="4">
    <source>
        <dbReference type="Google" id="ProtNLM"/>
    </source>
</evidence>
<dbReference type="EMBL" id="JAEACU010000008">
    <property type="protein sequence ID" value="KAH7519471.1"/>
    <property type="molecule type" value="Genomic_DNA"/>
</dbReference>
<dbReference type="PANTHER" id="PTHR33566:SF9">
    <property type="entry name" value="DEFECTIVE IN MERISTEM SILENCING PROTEIN"/>
    <property type="match status" value="1"/>
</dbReference>
<evidence type="ECO:0000313" key="3">
    <source>
        <dbReference type="Proteomes" id="UP000813462"/>
    </source>
</evidence>
<reference evidence="2" key="1">
    <citation type="journal article" date="2021" name="Front. Plant Sci.">
        <title>Chromosome-Scale Genome Assembly for Chinese Sour Jujube and Insights Into Its Genome Evolution and Domestication Signature.</title>
        <authorList>
            <person name="Shen L.-Y."/>
            <person name="Luo H."/>
            <person name="Wang X.-L."/>
            <person name="Wang X.-M."/>
            <person name="Qiu X.-J."/>
            <person name="Liu H."/>
            <person name="Zhou S.-S."/>
            <person name="Jia K.-H."/>
            <person name="Nie S."/>
            <person name="Bao Y.-T."/>
            <person name="Zhang R.-G."/>
            <person name="Yun Q.-Z."/>
            <person name="Chai Y.-H."/>
            <person name="Lu J.-Y."/>
            <person name="Li Y."/>
            <person name="Zhao S.-W."/>
            <person name="Mao J.-F."/>
            <person name="Jia S.-G."/>
            <person name="Mao Y.-M."/>
        </authorList>
    </citation>
    <scope>NUCLEOTIDE SEQUENCE</scope>
    <source>
        <strain evidence="2">AT0</strain>
        <tissue evidence="2">Leaf</tissue>
    </source>
</reference>
<organism evidence="2 3">
    <name type="scientific">Ziziphus jujuba var. spinosa</name>
    <dbReference type="NCBI Taxonomy" id="714518"/>
    <lineage>
        <taxon>Eukaryota</taxon>
        <taxon>Viridiplantae</taxon>
        <taxon>Streptophyta</taxon>
        <taxon>Embryophyta</taxon>
        <taxon>Tracheophyta</taxon>
        <taxon>Spermatophyta</taxon>
        <taxon>Magnoliopsida</taxon>
        <taxon>eudicotyledons</taxon>
        <taxon>Gunneridae</taxon>
        <taxon>Pentapetalae</taxon>
        <taxon>rosids</taxon>
        <taxon>fabids</taxon>
        <taxon>Rosales</taxon>
        <taxon>Rhamnaceae</taxon>
        <taxon>Paliureae</taxon>
        <taxon>Ziziphus</taxon>
    </lineage>
</organism>
<proteinExistence type="predicted"/>
<sequence>MASGASGLKRHVVVIIMAFVFVGIKLFKNYVQDNLVSLEDKIRQHEDNLKFLTNQTNQLDESILDLQVSLVKYHSTNEAGTENKNGASHNEEETMEQILRQEKSAAGILCQLNSQHASQALNSAFSKDVLGIVANLARVDDDNLSRLLSEYLGLETMLAIVCRTYEGVKALEKYDGEGTINSSSGLHGLGSSIGKKIKGRFVVISDDPQKKLALPKPRLPNGECPDGFVDYAVNIISLESRNLTCLTGTGHGLRETLFYNLFSRLQIYKTRTEMLVALPCIHDGALSLDGGMIKKSGIFALGSRKDMEVKFPVITGESDVPASYIKTENTIRMLKWERTCIAGDIRREEELIKQVKANFQGQT</sequence>